<sequence length="277" mass="30104">MKRKAMAGSSLAAVVMLAGCGGNPFEAEDQGPVVPGFSAIQDRMWDAMLTADTVSIEGQVEASEADVDEMFEEIDEDQTGDLTITGAVDGSDSEMTFSAGEVSFTQRAVDGTEYFRGEDFASLLMSELDDEFADLVEEEFIDSVVADQWVRFSTDDGGAVFSAEDFITTWQRELDDDGVGALPGTEETRDGADVYVYATEDESTEFVVAAEGAPYLLEMRDDESHYVFSQWNEAQRPEEPENVTTVEEIFVAIAQDNGWSTEDLGGEAEQDAGEDGP</sequence>
<dbReference type="Proteomes" id="UP000643525">
    <property type="component" value="Unassembled WGS sequence"/>
</dbReference>
<comment type="caution">
    <text evidence="2">The sequence shown here is derived from an EMBL/GenBank/DDBJ whole genome shotgun (WGS) entry which is preliminary data.</text>
</comment>
<keyword evidence="3" id="KW-1185">Reference proteome</keyword>
<evidence type="ECO:0000313" key="3">
    <source>
        <dbReference type="Proteomes" id="UP000643525"/>
    </source>
</evidence>
<gene>
    <name evidence="2" type="ORF">H4W27_000373</name>
</gene>
<dbReference type="EMBL" id="JADBED010000001">
    <property type="protein sequence ID" value="MBE1523255.1"/>
    <property type="molecule type" value="Genomic_DNA"/>
</dbReference>
<evidence type="ECO:0000313" key="2">
    <source>
        <dbReference type="EMBL" id="MBE1523255.1"/>
    </source>
</evidence>
<accession>A0ABR9JBF3</accession>
<evidence type="ECO:0000256" key="1">
    <source>
        <dbReference type="SAM" id="MobiDB-lite"/>
    </source>
</evidence>
<name>A0ABR9JBF3_9MICC</name>
<reference evidence="2 3" key="1">
    <citation type="submission" date="2020-10" db="EMBL/GenBank/DDBJ databases">
        <title>Sequencing the genomes of 1000 actinobacteria strains.</title>
        <authorList>
            <person name="Klenk H.-P."/>
        </authorList>
    </citation>
    <scope>NUCLEOTIDE SEQUENCE [LARGE SCALE GENOMIC DNA]</scope>
    <source>
        <strain evidence="2 3">DSM 15666</strain>
    </source>
</reference>
<protein>
    <recommendedName>
        <fullName evidence="4">Lipoprotein</fullName>
    </recommendedName>
</protein>
<dbReference type="RefSeq" id="WP_192594431.1">
    <property type="nucleotide sequence ID" value="NZ_BAAALJ010000017.1"/>
</dbReference>
<feature type="region of interest" description="Disordered" evidence="1">
    <location>
        <begin position="256"/>
        <end position="277"/>
    </location>
</feature>
<organism evidence="2 3">
    <name type="scientific">Nesterenkonia lutea</name>
    <dbReference type="NCBI Taxonomy" id="272919"/>
    <lineage>
        <taxon>Bacteria</taxon>
        <taxon>Bacillati</taxon>
        <taxon>Actinomycetota</taxon>
        <taxon>Actinomycetes</taxon>
        <taxon>Micrococcales</taxon>
        <taxon>Micrococcaceae</taxon>
        <taxon>Nesterenkonia</taxon>
    </lineage>
</organism>
<evidence type="ECO:0008006" key="4">
    <source>
        <dbReference type="Google" id="ProtNLM"/>
    </source>
</evidence>
<proteinExistence type="predicted"/>
<feature type="compositionally biased region" description="Acidic residues" evidence="1">
    <location>
        <begin position="264"/>
        <end position="277"/>
    </location>
</feature>
<dbReference type="PROSITE" id="PS51257">
    <property type="entry name" value="PROKAR_LIPOPROTEIN"/>
    <property type="match status" value="1"/>
</dbReference>